<dbReference type="AlphaFoldDB" id="A0A0D6EFX1"/>
<dbReference type="OrthoDB" id="30179at2759"/>
<organism evidence="6 7">
    <name type="scientific">Sporidiobolus salmonicolor</name>
    <name type="common">Yeast-like fungus</name>
    <name type="synonym">Sporobolomyces salmonicolor</name>
    <dbReference type="NCBI Taxonomy" id="5005"/>
    <lineage>
        <taxon>Eukaryota</taxon>
        <taxon>Fungi</taxon>
        <taxon>Dikarya</taxon>
        <taxon>Basidiomycota</taxon>
        <taxon>Pucciniomycotina</taxon>
        <taxon>Microbotryomycetes</taxon>
        <taxon>Sporidiobolales</taxon>
        <taxon>Sporidiobolaceae</taxon>
        <taxon>Sporobolomyces</taxon>
    </lineage>
</organism>
<comment type="similarity">
    <text evidence="2">Belongs to the CWC15 family.</text>
</comment>
<dbReference type="GO" id="GO:0071013">
    <property type="term" value="C:catalytic step 2 spliceosome"/>
    <property type="evidence" value="ECO:0007669"/>
    <property type="project" value="TreeGrafter"/>
</dbReference>
<dbReference type="PANTHER" id="PTHR12718:SF2">
    <property type="entry name" value="SPLICEOSOME-ASSOCIATED PROTEIN CWC15 HOMOLOG"/>
    <property type="match status" value="1"/>
</dbReference>
<gene>
    <name evidence="6" type="primary">SPOSA6832_00107</name>
</gene>
<feature type="region of interest" description="Disordered" evidence="5">
    <location>
        <begin position="1"/>
        <end position="52"/>
    </location>
</feature>
<dbReference type="Proteomes" id="UP000243876">
    <property type="component" value="Unassembled WGS sequence"/>
</dbReference>
<evidence type="ECO:0000256" key="5">
    <source>
        <dbReference type="SAM" id="MobiDB-lite"/>
    </source>
</evidence>
<evidence type="ECO:0000256" key="4">
    <source>
        <dbReference type="ARBA" id="ARBA00023187"/>
    </source>
</evidence>
<proteinExistence type="inferred from homology"/>
<sequence length="281" mass="31492">MSSAHRPTWAPAQGKEGRQNSKVYSSRDLAAHTKLKFRQPGQDAKSEVARRDLKLELLVAERESATRKAKGERGFVADKKLLLLESQAKEEEEQQESAKRRKLLQEVADLDKDDEDDEESDQDDEEAARKDKGKGKAVEDGSAAAAAHDDVDSDSDDSDDDDDEDETAELLRELEKIKKERAEEKERLERERAANEQVSREEEIATGNPLLNLQAALGHSPAPSTLSASSGSTSFGVKRRWDDDVIFKNQARGVSETPKKEFVNDLLRTEFHKKFLSKFVA</sequence>
<evidence type="ECO:0000313" key="6">
    <source>
        <dbReference type="EMBL" id="CEQ38663.1"/>
    </source>
</evidence>
<evidence type="ECO:0000256" key="2">
    <source>
        <dbReference type="ARBA" id="ARBA00006644"/>
    </source>
</evidence>
<keyword evidence="3" id="KW-0507">mRNA processing</keyword>
<feature type="compositionally biased region" description="Acidic residues" evidence="5">
    <location>
        <begin position="151"/>
        <end position="168"/>
    </location>
</feature>
<dbReference type="Pfam" id="PF04889">
    <property type="entry name" value="Cwf_Cwc_15"/>
    <property type="match status" value="1"/>
</dbReference>
<reference evidence="7" key="1">
    <citation type="submission" date="2015-02" db="EMBL/GenBank/DDBJ databases">
        <authorList>
            <person name="Gon?alves P."/>
        </authorList>
    </citation>
    <scope>NUCLEOTIDE SEQUENCE [LARGE SCALE GENOMIC DNA]</scope>
</reference>
<evidence type="ECO:0000256" key="3">
    <source>
        <dbReference type="ARBA" id="ARBA00022664"/>
    </source>
</evidence>
<comment type="function">
    <text evidence="1">Involved in pre-mRNA splicing.</text>
</comment>
<name>A0A0D6EFX1_SPOSA</name>
<keyword evidence="4" id="KW-0508">mRNA splicing</keyword>
<evidence type="ECO:0000256" key="1">
    <source>
        <dbReference type="ARBA" id="ARBA00003777"/>
    </source>
</evidence>
<keyword evidence="7" id="KW-1185">Reference proteome</keyword>
<dbReference type="GO" id="GO:0003723">
    <property type="term" value="F:RNA binding"/>
    <property type="evidence" value="ECO:0007669"/>
    <property type="project" value="TreeGrafter"/>
</dbReference>
<feature type="compositionally biased region" description="Acidic residues" evidence="5">
    <location>
        <begin position="111"/>
        <end position="126"/>
    </location>
</feature>
<protein>
    <submittedName>
        <fullName evidence="6">SPOSA6832_00107-mRNA-1:cds</fullName>
    </submittedName>
</protein>
<evidence type="ECO:0000313" key="7">
    <source>
        <dbReference type="Proteomes" id="UP000243876"/>
    </source>
</evidence>
<accession>A0A0D6EFX1</accession>
<dbReference type="EMBL" id="CENE01000001">
    <property type="protein sequence ID" value="CEQ38663.1"/>
    <property type="molecule type" value="Genomic_DNA"/>
</dbReference>
<dbReference type="InterPro" id="IPR006973">
    <property type="entry name" value="Cwf_Cwc_15"/>
</dbReference>
<feature type="compositionally biased region" description="Basic and acidic residues" evidence="5">
    <location>
        <begin position="127"/>
        <end position="139"/>
    </location>
</feature>
<dbReference type="GO" id="GO:0045292">
    <property type="term" value="P:mRNA cis splicing, via spliceosome"/>
    <property type="evidence" value="ECO:0007669"/>
    <property type="project" value="TreeGrafter"/>
</dbReference>
<dbReference type="PANTHER" id="PTHR12718">
    <property type="entry name" value="CELL CYCLE CONTROL PROTEIN CWF15"/>
    <property type="match status" value="1"/>
</dbReference>
<feature type="compositionally biased region" description="Basic and acidic residues" evidence="5">
    <location>
        <begin position="169"/>
        <end position="203"/>
    </location>
</feature>
<feature type="region of interest" description="Disordered" evidence="5">
    <location>
        <begin position="87"/>
        <end position="206"/>
    </location>
</feature>